<dbReference type="Gene3D" id="3.60.10.10">
    <property type="entry name" value="Endonuclease/exonuclease/phosphatase"/>
    <property type="match status" value="1"/>
</dbReference>
<reference evidence="2" key="1">
    <citation type="submission" date="2023-01" db="EMBL/GenBank/DDBJ databases">
        <title>Key to firefly adult light organ development and bioluminescence: homeobox transcription factors regulate luciferase expression and transportation to peroxisome.</title>
        <authorList>
            <person name="Fu X."/>
        </authorList>
    </citation>
    <scope>NUCLEOTIDE SEQUENCE [LARGE SCALE GENOMIC DNA]</scope>
</reference>
<keyword evidence="2" id="KW-1185">Reference proteome</keyword>
<protein>
    <submittedName>
        <fullName evidence="1">Uncharacterized protein</fullName>
    </submittedName>
</protein>
<gene>
    <name evidence="1" type="ORF">RN001_016044</name>
</gene>
<organism evidence="1 2">
    <name type="scientific">Aquatica leii</name>
    <dbReference type="NCBI Taxonomy" id="1421715"/>
    <lineage>
        <taxon>Eukaryota</taxon>
        <taxon>Metazoa</taxon>
        <taxon>Ecdysozoa</taxon>
        <taxon>Arthropoda</taxon>
        <taxon>Hexapoda</taxon>
        <taxon>Insecta</taxon>
        <taxon>Pterygota</taxon>
        <taxon>Neoptera</taxon>
        <taxon>Endopterygota</taxon>
        <taxon>Coleoptera</taxon>
        <taxon>Polyphaga</taxon>
        <taxon>Elateriformia</taxon>
        <taxon>Elateroidea</taxon>
        <taxon>Lampyridae</taxon>
        <taxon>Luciolinae</taxon>
        <taxon>Aquatica</taxon>
    </lineage>
</organism>
<evidence type="ECO:0000313" key="2">
    <source>
        <dbReference type="Proteomes" id="UP001353858"/>
    </source>
</evidence>
<accession>A0AAN7SMZ7</accession>
<dbReference type="AlphaFoldDB" id="A0AAN7SMZ7"/>
<dbReference type="EMBL" id="JARPUR010000008">
    <property type="protein sequence ID" value="KAK4871920.1"/>
    <property type="molecule type" value="Genomic_DNA"/>
</dbReference>
<evidence type="ECO:0000313" key="1">
    <source>
        <dbReference type="EMBL" id="KAK4871920.1"/>
    </source>
</evidence>
<name>A0AAN7SMZ7_9COLE</name>
<comment type="caution">
    <text evidence="1">The sequence shown here is derived from an EMBL/GenBank/DDBJ whole genome shotgun (WGS) entry which is preliminary data.</text>
</comment>
<sequence>MQMQNIDYLGITETKRKGKGEMELNEGHWLYWSGVEQEEWGAKGVGLIVKADKVKNIREERYINERLLGLNIKIDNEEGSETAAIEILQFSSSLAMISFWPT</sequence>
<proteinExistence type="predicted"/>
<dbReference type="Proteomes" id="UP001353858">
    <property type="component" value="Unassembled WGS sequence"/>
</dbReference>
<dbReference type="InterPro" id="IPR036691">
    <property type="entry name" value="Endo/exonu/phosph_ase_sf"/>
</dbReference>